<gene>
    <name evidence="13" type="ORF">DW927_19160</name>
    <name evidence="12" type="ORF">GCK47_16625</name>
</gene>
<dbReference type="AlphaFoldDB" id="A0A413SB71"/>
<evidence type="ECO:0000313" key="15">
    <source>
        <dbReference type="Proteomes" id="UP000479531"/>
    </source>
</evidence>
<evidence type="ECO:0000256" key="4">
    <source>
        <dbReference type="ARBA" id="ARBA00022829"/>
    </source>
</evidence>
<evidence type="ECO:0000313" key="13">
    <source>
        <dbReference type="EMBL" id="RHA61520.1"/>
    </source>
</evidence>
<dbReference type="EMBL" id="QSFP01000039">
    <property type="protein sequence ID" value="RHA61520.1"/>
    <property type="molecule type" value="Genomic_DNA"/>
</dbReference>
<evidence type="ECO:0000256" key="8">
    <source>
        <dbReference type="ARBA" id="ARBA00023306"/>
    </source>
</evidence>
<dbReference type="EMBL" id="WGGT01000027">
    <property type="protein sequence ID" value="MVQ47264.1"/>
    <property type="molecule type" value="Genomic_DNA"/>
</dbReference>
<dbReference type="InterPro" id="IPR002104">
    <property type="entry name" value="Integrase_catalytic"/>
</dbReference>
<reference evidence="13 14" key="1">
    <citation type="submission" date="2018-08" db="EMBL/GenBank/DDBJ databases">
        <title>A genome reference for cultivated species of the human gut microbiota.</title>
        <authorList>
            <person name="Zou Y."/>
            <person name="Xue W."/>
            <person name="Luo G."/>
        </authorList>
    </citation>
    <scope>NUCLEOTIDE SEQUENCE [LARGE SCALE GENOMIC DNA]</scope>
    <source>
        <strain evidence="13 14">AM43-11</strain>
    </source>
</reference>
<evidence type="ECO:0000256" key="6">
    <source>
        <dbReference type="ARBA" id="ARBA00023125"/>
    </source>
</evidence>
<evidence type="ECO:0000256" key="5">
    <source>
        <dbReference type="ARBA" id="ARBA00022908"/>
    </source>
</evidence>
<evidence type="ECO:0000256" key="1">
    <source>
        <dbReference type="ARBA" id="ARBA00004496"/>
    </source>
</evidence>
<evidence type="ECO:0000256" key="9">
    <source>
        <dbReference type="PROSITE-ProRule" id="PRU01248"/>
    </source>
</evidence>
<sequence length="353" mass="40818">MSYREEHNEILAKKIYEELKQMPDVCRDYIKYLESLERSYNTIYGYVHDLQTFFYFLTVYNPQINTYKDVTIQILDSLRPTDIQEYMHFLISYKDDNGEKVPDPNKKGNNAQGRARKLSSLRNFYSYLMISDITTSNPAKLVDSPRIHKKKKPRLNKEEFSELLDGAASGDVLDDKKSAYAKRTNLRDYAILALLSGTGMRVSELVGIDLDDIDWKKMKIMVIRKGGSEDLISLNDELVQILQDYIQFERKSYDDSQRALFLSSRGTDRNRLTVRSVERIVEKYGKSTVALKKISPHSLRRGFGTELYKSSHDVYLVQQALGHSDIKVTAEHYIDDSESVSERISAFSSNLIH</sequence>
<dbReference type="SUPFAM" id="SSF56349">
    <property type="entry name" value="DNA breaking-rejoining enzymes"/>
    <property type="match status" value="1"/>
</dbReference>
<dbReference type="GO" id="GO:0006310">
    <property type="term" value="P:DNA recombination"/>
    <property type="evidence" value="ECO:0007669"/>
    <property type="project" value="UniProtKB-KW"/>
</dbReference>
<dbReference type="InterPro" id="IPR010998">
    <property type="entry name" value="Integrase_recombinase_N"/>
</dbReference>
<dbReference type="PROSITE" id="PS51900">
    <property type="entry name" value="CB"/>
    <property type="match status" value="1"/>
</dbReference>
<evidence type="ECO:0000256" key="2">
    <source>
        <dbReference type="ARBA" id="ARBA00022490"/>
    </source>
</evidence>
<reference evidence="12 15" key="2">
    <citation type="submission" date="2019-10" db="EMBL/GenBank/DDBJ databases">
        <title>Roseburia spp. ameliorate alcoholic fatty liver via restoration of gut barrier function.</title>
        <authorList>
            <person name="Seo B."/>
            <person name="Ko G."/>
        </authorList>
    </citation>
    <scope>NUCLEOTIDE SEQUENCE [LARGE SCALE GENOMIC DNA]</scope>
    <source>
        <strain evidence="12 15">SNUG30017</strain>
    </source>
</reference>
<dbReference type="RefSeq" id="WP_118592468.1">
    <property type="nucleotide sequence ID" value="NZ_QSFP01000039.1"/>
</dbReference>
<dbReference type="InterPro" id="IPR044068">
    <property type="entry name" value="CB"/>
</dbReference>
<organism evidence="13 14">
    <name type="scientific">Roseburia intestinalis</name>
    <dbReference type="NCBI Taxonomy" id="166486"/>
    <lineage>
        <taxon>Bacteria</taxon>
        <taxon>Bacillati</taxon>
        <taxon>Bacillota</taxon>
        <taxon>Clostridia</taxon>
        <taxon>Lachnospirales</taxon>
        <taxon>Lachnospiraceae</taxon>
        <taxon>Roseburia</taxon>
    </lineage>
</organism>
<dbReference type="GO" id="GO:0003677">
    <property type="term" value="F:DNA binding"/>
    <property type="evidence" value="ECO:0007669"/>
    <property type="project" value="UniProtKB-UniRule"/>
</dbReference>
<comment type="subcellular location">
    <subcellularLocation>
        <location evidence="1">Cytoplasm</location>
    </subcellularLocation>
</comment>
<comment type="caution">
    <text evidence="13">The sequence shown here is derived from an EMBL/GenBank/DDBJ whole genome shotgun (WGS) entry which is preliminary data.</text>
</comment>
<accession>A0A413SB71</accession>
<dbReference type="GO" id="GO:0005737">
    <property type="term" value="C:cytoplasm"/>
    <property type="evidence" value="ECO:0007669"/>
    <property type="project" value="UniProtKB-SubCell"/>
</dbReference>
<dbReference type="InterPro" id="IPR011010">
    <property type="entry name" value="DNA_brk_join_enz"/>
</dbReference>
<dbReference type="Proteomes" id="UP000479531">
    <property type="component" value="Unassembled WGS sequence"/>
</dbReference>
<dbReference type="Proteomes" id="UP000284465">
    <property type="component" value="Unassembled WGS sequence"/>
</dbReference>
<keyword evidence="3" id="KW-0132">Cell division</keyword>
<keyword evidence="6 9" id="KW-0238">DNA-binding</keyword>
<keyword evidence="7" id="KW-0233">DNA recombination</keyword>
<keyword evidence="8" id="KW-0131">Cell cycle</keyword>
<protein>
    <submittedName>
        <fullName evidence="12 13">Integrase</fullName>
    </submittedName>
</protein>
<dbReference type="Pfam" id="PF00589">
    <property type="entry name" value="Phage_integrase"/>
    <property type="match status" value="1"/>
</dbReference>
<evidence type="ECO:0000256" key="7">
    <source>
        <dbReference type="ARBA" id="ARBA00023172"/>
    </source>
</evidence>
<evidence type="ECO:0000259" key="11">
    <source>
        <dbReference type="PROSITE" id="PS51900"/>
    </source>
</evidence>
<evidence type="ECO:0000256" key="3">
    <source>
        <dbReference type="ARBA" id="ARBA00022618"/>
    </source>
</evidence>
<dbReference type="GO" id="GO:0051301">
    <property type="term" value="P:cell division"/>
    <property type="evidence" value="ECO:0007669"/>
    <property type="project" value="UniProtKB-KW"/>
</dbReference>
<dbReference type="GO" id="GO:0007059">
    <property type="term" value="P:chromosome segregation"/>
    <property type="evidence" value="ECO:0007669"/>
    <property type="project" value="UniProtKB-KW"/>
</dbReference>
<proteinExistence type="predicted"/>
<keyword evidence="4" id="KW-0159">Chromosome partition</keyword>
<feature type="domain" description="Core-binding (CB)" evidence="11">
    <location>
        <begin position="20"/>
        <end position="129"/>
    </location>
</feature>
<name>A0A413SB71_9FIRM</name>
<dbReference type="GO" id="GO:0015074">
    <property type="term" value="P:DNA integration"/>
    <property type="evidence" value="ECO:0007669"/>
    <property type="project" value="UniProtKB-KW"/>
</dbReference>
<keyword evidence="5" id="KW-0229">DNA integration</keyword>
<feature type="domain" description="Tyr recombinase" evidence="10">
    <location>
        <begin position="150"/>
        <end position="346"/>
    </location>
</feature>
<dbReference type="PANTHER" id="PTHR30349:SF77">
    <property type="entry name" value="TYROSINE RECOMBINASE XERC"/>
    <property type="match status" value="1"/>
</dbReference>
<dbReference type="InterPro" id="IPR050090">
    <property type="entry name" value="Tyrosine_recombinase_XerCD"/>
</dbReference>
<dbReference type="PANTHER" id="PTHR30349">
    <property type="entry name" value="PHAGE INTEGRASE-RELATED"/>
    <property type="match status" value="1"/>
</dbReference>
<dbReference type="Gene3D" id="1.10.443.10">
    <property type="entry name" value="Intergrase catalytic core"/>
    <property type="match status" value="1"/>
</dbReference>
<keyword evidence="2" id="KW-0963">Cytoplasm</keyword>
<evidence type="ECO:0000259" key="10">
    <source>
        <dbReference type="PROSITE" id="PS51898"/>
    </source>
</evidence>
<dbReference type="PROSITE" id="PS51898">
    <property type="entry name" value="TYR_RECOMBINASE"/>
    <property type="match status" value="1"/>
</dbReference>
<evidence type="ECO:0000313" key="12">
    <source>
        <dbReference type="EMBL" id="MVQ47264.1"/>
    </source>
</evidence>
<evidence type="ECO:0000313" key="14">
    <source>
        <dbReference type="Proteomes" id="UP000284465"/>
    </source>
</evidence>
<dbReference type="Gene3D" id="1.10.150.130">
    <property type="match status" value="1"/>
</dbReference>
<dbReference type="InterPro" id="IPR013762">
    <property type="entry name" value="Integrase-like_cat_sf"/>
</dbReference>